<dbReference type="Proteomes" id="UP000199229">
    <property type="component" value="Unassembled WGS sequence"/>
</dbReference>
<dbReference type="CDD" id="cd09157">
    <property type="entry name" value="PLDc_CLS_unchar2_1"/>
    <property type="match status" value="1"/>
</dbReference>
<evidence type="ECO:0000256" key="4">
    <source>
        <dbReference type="ARBA" id="ARBA00022525"/>
    </source>
</evidence>
<accession>A0A1I2RT76</accession>
<feature type="transmembrane region" description="Helical" evidence="6">
    <location>
        <begin position="20"/>
        <end position="37"/>
    </location>
</feature>
<dbReference type="GO" id="GO:0005576">
    <property type="term" value="C:extracellular region"/>
    <property type="evidence" value="ECO:0007669"/>
    <property type="project" value="UniProtKB-SubCell"/>
</dbReference>
<dbReference type="RefSeq" id="WP_091969159.1">
    <property type="nucleotide sequence ID" value="NZ_FOPM01000003.1"/>
</dbReference>
<keyword evidence="6" id="KW-0472">Membrane</keyword>
<keyword evidence="9" id="KW-1185">Reference proteome</keyword>
<dbReference type="PANTHER" id="PTHR21248:SF22">
    <property type="entry name" value="PHOSPHOLIPASE D"/>
    <property type="match status" value="1"/>
</dbReference>
<protein>
    <recommendedName>
        <fullName evidence="3">Phospholipase D</fullName>
    </recommendedName>
    <alternativeName>
        <fullName evidence="5">Choline phosphatase</fullName>
    </alternativeName>
</protein>
<dbReference type="EMBL" id="FOPM01000003">
    <property type="protein sequence ID" value="SFG43738.1"/>
    <property type="molecule type" value="Genomic_DNA"/>
</dbReference>
<keyword evidence="6" id="KW-0812">Transmembrane</keyword>
<dbReference type="GO" id="GO:0032049">
    <property type="term" value="P:cardiolipin biosynthetic process"/>
    <property type="evidence" value="ECO:0007669"/>
    <property type="project" value="UniProtKB-ARBA"/>
</dbReference>
<comment type="function">
    <text evidence="1">Could be a virulence factor.</text>
</comment>
<dbReference type="Pfam" id="PF13091">
    <property type="entry name" value="PLDc_2"/>
    <property type="match status" value="2"/>
</dbReference>
<dbReference type="PROSITE" id="PS50035">
    <property type="entry name" value="PLD"/>
    <property type="match status" value="2"/>
</dbReference>
<evidence type="ECO:0000256" key="6">
    <source>
        <dbReference type="SAM" id="Phobius"/>
    </source>
</evidence>
<dbReference type="AlphaFoldDB" id="A0A1I2RT76"/>
<evidence type="ECO:0000313" key="8">
    <source>
        <dbReference type="EMBL" id="SFG43738.1"/>
    </source>
</evidence>
<keyword evidence="4" id="KW-0964">Secreted</keyword>
<keyword evidence="6" id="KW-1133">Transmembrane helix</keyword>
<reference evidence="9" key="1">
    <citation type="submission" date="2016-10" db="EMBL/GenBank/DDBJ databases">
        <authorList>
            <person name="Varghese N."/>
            <person name="Submissions S."/>
        </authorList>
    </citation>
    <scope>NUCLEOTIDE SEQUENCE [LARGE SCALE GENOMIC DNA]</scope>
    <source>
        <strain evidence="9">Gh-105</strain>
    </source>
</reference>
<proteinExistence type="predicted"/>
<gene>
    <name evidence="8" type="ORF">SAMN05192565_103140</name>
</gene>
<comment type="subcellular location">
    <subcellularLocation>
        <location evidence="2">Secreted</location>
    </subcellularLocation>
</comment>
<dbReference type="InterPro" id="IPR001736">
    <property type="entry name" value="PLipase_D/transphosphatidylase"/>
</dbReference>
<dbReference type="STRING" id="582675.SAMN05192565_103140"/>
<dbReference type="GO" id="GO:0005886">
    <property type="term" value="C:plasma membrane"/>
    <property type="evidence" value="ECO:0007669"/>
    <property type="project" value="UniProtKB-SubCell"/>
</dbReference>
<dbReference type="InterPro" id="IPR025202">
    <property type="entry name" value="PLD-like_dom"/>
</dbReference>
<dbReference type="Gene3D" id="3.30.870.10">
    <property type="entry name" value="Endonuclease Chain A"/>
    <property type="match status" value="2"/>
</dbReference>
<evidence type="ECO:0000256" key="1">
    <source>
        <dbReference type="ARBA" id="ARBA00003145"/>
    </source>
</evidence>
<dbReference type="CDD" id="cd09163">
    <property type="entry name" value="PLDc_CLS_unchar2_2"/>
    <property type="match status" value="1"/>
</dbReference>
<dbReference type="PANTHER" id="PTHR21248">
    <property type="entry name" value="CARDIOLIPIN SYNTHASE"/>
    <property type="match status" value="1"/>
</dbReference>
<dbReference type="SMART" id="SM00155">
    <property type="entry name" value="PLDc"/>
    <property type="match status" value="2"/>
</dbReference>
<dbReference type="OrthoDB" id="9762009at2"/>
<feature type="domain" description="PLD phosphodiesterase" evidence="7">
    <location>
        <begin position="402"/>
        <end position="429"/>
    </location>
</feature>
<organism evidence="8 9">
    <name type="scientific">Methylobacterium gossipiicola</name>
    <dbReference type="NCBI Taxonomy" id="582675"/>
    <lineage>
        <taxon>Bacteria</taxon>
        <taxon>Pseudomonadati</taxon>
        <taxon>Pseudomonadota</taxon>
        <taxon>Alphaproteobacteria</taxon>
        <taxon>Hyphomicrobiales</taxon>
        <taxon>Methylobacteriaceae</taxon>
        <taxon>Methylobacterium</taxon>
    </lineage>
</organism>
<evidence type="ECO:0000256" key="5">
    <source>
        <dbReference type="ARBA" id="ARBA00029594"/>
    </source>
</evidence>
<dbReference type="GO" id="GO:0008808">
    <property type="term" value="F:cardiolipin synthase activity"/>
    <property type="evidence" value="ECO:0007669"/>
    <property type="project" value="TreeGrafter"/>
</dbReference>
<evidence type="ECO:0000256" key="3">
    <source>
        <dbReference type="ARBA" id="ARBA00018392"/>
    </source>
</evidence>
<dbReference type="SUPFAM" id="SSF56024">
    <property type="entry name" value="Phospholipase D/nuclease"/>
    <property type="match status" value="2"/>
</dbReference>
<evidence type="ECO:0000256" key="2">
    <source>
        <dbReference type="ARBA" id="ARBA00004613"/>
    </source>
</evidence>
<sequence length="487" mass="53285">MEQALLSWIGQLLSIRSEVFALLGLGLSVVVTMHVLLRKREVGGAIGWIGLAWLSPLFGSGLYALFGINRVTRRAHKLRIRPTQSAGAARSPDDALTPPPLPETLPEAFRPLDHAVRRITHLPLRPGNAVTLFRNGDAAYPVMLEAIAAAQTSVALSSYIFRDDATGRAFCDALAAAHARGVAVRVIIDGIGGGYFRAGITRRLQQAGVPVGRFMHSALPWRMPFLNMRSHKKLLILDGRIAFTGGLNIAEDNRVAENPPHPIRDTHFRIVGPVVDQLAAAFASDWIFVSGEDLTGETWFPSLSPAGTVPARVVTSGPDADLRKIELAVFQAVACARHSIRLSTPYFLPNEILTGALGLAASRGIQVDVIIPKVSDHRFVDWATRAHVEPLLRSGVRIWLDAPPFDHSKILVVDGTWCFVGSANWDMRSFRLNFEVNVEFYDAGLAQALDAIMRAKMEERLTLGDLTARPLPIRLRDAAVRLALPYL</sequence>
<feature type="domain" description="PLD phosphodiesterase" evidence="7">
    <location>
        <begin position="226"/>
        <end position="253"/>
    </location>
</feature>
<evidence type="ECO:0000259" key="7">
    <source>
        <dbReference type="PROSITE" id="PS50035"/>
    </source>
</evidence>
<name>A0A1I2RT76_9HYPH</name>
<feature type="transmembrane region" description="Helical" evidence="6">
    <location>
        <begin position="44"/>
        <end position="66"/>
    </location>
</feature>
<evidence type="ECO:0000313" key="9">
    <source>
        <dbReference type="Proteomes" id="UP000199229"/>
    </source>
</evidence>